<feature type="domain" description="PIN" evidence="2">
    <location>
        <begin position="1006"/>
        <end position="1143"/>
    </location>
</feature>
<evidence type="ECO:0000259" key="2">
    <source>
        <dbReference type="Pfam" id="PF20698"/>
    </source>
</evidence>
<keyword evidence="4" id="KW-1185">Reference proteome</keyword>
<gene>
    <name evidence="3" type="ORF">GCM10011452_38310</name>
</gene>
<dbReference type="InterPro" id="IPR011990">
    <property type="entry name" value="TPR-like_helical_dom_sf"/>
</dbReference>
<dbReference type="InterPro" id="IPR007560">
    <property type="entry name" value="Restrct_endonuc_IV_Mrr"/>
</dbReference>
<feature type="domain" description="Restriction endonuclease type IV Mrr" evidence="1">
    <location>
        <begin position="7"/>
        <end position="102"/>
    </location>
</feature>
<evidence type="ECO:0000313" key="3">
    <source>
        <dbReference type="EMBL" id="GGW47031.1"/>
    </source>
</evidence>
<dbReference type="GO" id="GO:0009307">
    <property type="term" value="P:DNA restriction-modification system"/>
    <property type="evidence" value="ECO:0007669"/>
    <property type="project" value="InterPro"/>
</dbReference>
<dbReference type="Proteomes" id="UP000628984">
    <property type="component" value="Unassembled WGS sequence"/>
</dbReference>
<dbReference type="RefSeq" id="WP_189635482.1">
    <property type="nucleotide sequence ID" value="NZ_BMYQ01000027.1"/>
</dbReference>
<dbReference type="GO" id="GO:0004519">
    <property type="term" value="F:endonuclease activity"/>
    <property type="evidence" value="ECO:0007669"/>
    <property type="project" value="InterPro"/>
</dbReference>
<proteinExistence type="predicted"/>
<dbReference type="Pfam" id="PF20698">
    <property type="entry name" value="PIN-TPR-GreABC"/>
    <property type="match status" value="1"/>
</dbReference>
<dbReference type="EMBL" id="BMYQ01000027">
    <property type="protein sequence ID" value="GGW47031.1"/>
    <property type="molecule type" value="Genomic_DNA"/>
</dbReference>
<dbReference type="GO" id="GO:0003677">
    <property type="term" value="F:DNA binding"/>
    <property type="evidence" value="ECO:0007669"/>
    <property type="project" value="InterPro"/>
</dbReference>
<evidence type="ECO:0008006" key="5">
    <source>
        <dbReference type="Google" id="ProtNLM"/>
    </source>
</evidence>
<sequence length="1307" mass="142237">MTYTFASLSSAEFEDLARDLIGKELNLRFEAFAAGPDGGIDGRHALAEGAIILQAKHYHQSSFSALKSTMKKERRAIDKLGAKRYILVTSRPITPPNKEELANLIGPSLNSTGDIFGPGDLNALLRKYPEVERNHNGLWIGSTAVLEDVVTEAVAKALDTQQSTSTAKESSATQSARSRAELDLLSAELTALHQKAVDTSTVIEQTAFKVGEIRKAAEQGLVADEPLDGELNICRGLVEREQYHTAIEVLKVTFSDEKRTFPISDKALARVRSLEGICLRKLGDEAGAAARFFEAARLDPSVKHLSNSVVAHLMTGNYLEARRILESVLTVEPENACHWANLIYVDSAQGKVTAQVDIPPQLREDRDVRQALVNAMRVAGDPEWRNLARANQRLFPESDEARRAGSEAVLDEVVSLGKRGAPNRDLERHLRDEAAKATDILLSQWHAHQASEAFRQNPDITLLQNTALGLRIVDKAADAGSLLKSHLAVFRADPSAMRMAGMIALDAGDDDLLDAVLAEGFDGDIGLRIEKAMRNGDFQAALVLAEQQEDATVQEGQIAPGRLADMLRAATAELSERAAAFSAVMDRYPPDGFADLILSDLCVRTEVPEMAALALDRALTADLTGEDELRNRLAASGMRQGRPEVVLDLLDGNVDATVPSPERDRLAKAHAMVIPPRASGLDFFAALRSAASDDYQLQMTGGVYHLNRGAAKEAAPWFRRALQARPGDAQAILRMWMALSRSGETARARKFLEAIEIGTIQGDRLDRLQVARLLWQTGRVEALDYAYGIAARALDDPDICLAYSHLVLSDAFRSDAPELLTPASVEPGVWVRLSRRVGPDFDFVYVDKADDIDFHRTAAHGIVAAAVGRSVGETFETVDGPIRFEWKVEELKPKGLHLFHLISSTFQDRFPGRGGLWTATIVGDDIEPILESLRQRRSQVERLQATYFENPLPLGAVASAGGGTTIDFAVYLARSGRGIVSATGRLEDLAAERRVAELATGKPITLDAYTLWILAKLSMLEAMRKVYSRILVPQSAFDEISALIDELGEAKDGRKTAAAVGDGFALQETSAEEVAKEVADLRALGDYIRRHAEVVGTEAPSTFSGETLRLVDLIGNQFDCLSVAERENGALLAADLRLRQVATEICKLSAFGLDALIDEMSTLGALDEAQRAEAVLALCDLRHSFVGLNAGVLFSILQHDGTEALDRFARAAQYLGTPDANSETHIAVAASFASIAFRELGDALRAQAAVGLVLRNLVRMSNVPLAAIINAFASQAANNAVRRYVRGWLKGHFLYDTYILQIGRGRK</sequence>
<name>A0A918MPL2_9RHOB</name>
<dbReference type="SUPFAM" id="SSF48452">
    <property type="entry name" value="TPR-like"/>
    <property type="match status" value="2"/>
</dbReference>
<reference evidence="3" key="2">
    <citation type="submission" date="2020-09" db="EMBL/GenBank/DDBJ databases">
        <authorList>
            <person name="Sun Q."/>
            <person name="Kim S."/>
        </authorList>
    </citation>
    <scope>NUCLEOTIDE SEQUENCE</scope>
    <source>
        <strain evidence="3">KCTC 23714</strain>
    </source>
</reference>
<dbReference type="Pfam" id="PF04471">
    <property type="entry name" value="Mrr_cat"/>
    <property type="match status" value="1"/>
</dbReference>
<organism evidence="3 4">
    <name type="scientific">Gemmobacter lanyuensis</name>
    <dbReference type="NCBI Taxonomy" id="1054497"/>
    <lineage>
        <taxon>Bacteria</taxon>
        <taxon>Pseudomonadati</taxon>
        <taxon>Pseudomonadota</taxon>
        <taxon>Alphaproteobacteria</taxon>
        <taxon>Rhodobacterales</taxon>
        <taxon>Paracoccaceae</taxon>
        <taxon>Gemmobacter</taxon>
    </lineage>
</organism>
<accession>A0A918MPL2</accession>
<evidence type="ECO:0000313" key="4">
    <source>
        <dbReference type="Proteomes" id="UP000628984"/>
    </source>
</evidence>
<protein>
    <recommendedName>
        <fullName evidence="5">Restriction endonuclease type IV Mrr domain-containing protein</fullName>
    </recommendedName>
</protein>
<dbReference type="Gene3D" id="1.25.40.10">
    <property type="entry name" value="Tetratricopeptide repeat domain"/>
    <property type="match status" value="2"/>
</dbReference>
<evidence type="ECO:0000259" key="1">
    <source>
        <dbReference type="Pfam" id="PF04471"/>
    </source>
</evidence>
<reference evidence="3" key="1">
    <citation type="journal article" date="2014" name="Int. J. Syst. Evol. Microbiol.">
        <title>Complete genome sequence of Corynebacterium casei LMG S-19264T (=DSM 44701T), isolated from a smear-ripened cheese.</title>
        <authorList>
            <consortium name="US DOE Joint Genome Institute (JGI-PGF)"/>
            <person name="Walter F."/>
            <person name="Albersmeier A."/>
            <person name="Kalinowski J."/>
            <person name="Ruckert C."/>
        </authorList>
    </citation>
    <scope>NUCLEOTIDE SEQUENCE</scope>
    <source>
        <strain evidence="3">KCTC 23714</strain>
    </source>
</reference>
<comment type="caution">
    <text evidence="3">The sequence shown here is derived from an EMBL/GenBank/DDBJ whole genome shotgun (WGS) entry which is preliminary data.</text>
</comment>
<dbReference type="InterPro" id="IPR048987">
    <property type="entry name" value="PIN-TPR-GreABC"/>
</dbReference>